<accession>A0A8T0E4T8</accession>
<evidence type="ECO:0000313" key="2">
    <source>
        <dbReference type="Proteomes" id="UP000807504"/>
    </source>
</evidence>
<protein>
    <submittedName>
        <fullName evidence="1">Uncharacterized protein</fullName>
    </submittedName>
</protein>
<proteinExistence type="predicted"/>
<keyword evidence="2" id="KW-1185">Reference proteome</keyword>
<dbReference type="AlphaFoldDB" id="A0A8T0E4T8"/>
<reference evidence="1" key="2">
    <citation type="submission" date="2020-06" db="EMBL/GenBank/DDBJ databases">
        <authorList>
            <person name="Sheffer M."/>
        </authorList>
    </citation>
    <scope>NUCLEOTIDE SEQUENCE</scope>
</reference>
<name>A0A8T0E4T8_ARGBR</name>
<dbReference type="Proteomes" id="UP000807504">
    <property type="component" value="Unassembled WGS sequence"/>
</dbReference>
<comment type="caution">
    <text evidence="1">The sequence shown here is derived from an EMBL/GenBank/DDBJ whole genome shotgun (WGS) entry which is preliminary data.</text>
</comment>
<sequence>MKKDCTTSEIYWRTTAKEPSPLLKASKFLRRYRWNVFFVKCPSGLLAAFIQGVCSARAHQKQIAHHLIRSVGSQKEAKEGFFAGNSRLSEELKKLLRERIKLGNEKARIIRPSDSTSEKEALWQNAPY</sequence>
<evidence type="ECO:0000313" key="1">
    <source>
        <dbReference type="EMBL" id="KAF8765185.1"/>
    </source>
</evidence>
<reference evidence="1" key="1">
    <citation type="journal article" date="2020" name="bioRxiv">
        <title>Chromosome-level reference genome of the European wasp spider Argiope bruennichi: a resource for studies on range expansion and evolutionary adaptation.</title>
        <authorList>
            <person name="Sheffer M.M."/>
            <person name="Hoppe A."/>
            <person name="Krehenwinkel H."/>
            <person name="Uhl G."/>
            <person name="Kuss A.W."/>
            <person name="Jensen L."/>
            <person name="Jensen C."/>
            <person name="Gillespie R.G."/>
            <person name="Hoff K.J."/>
            <person name="Prost S."/>
        </authorList>
    </citation>
    <scope>NUCLEOTIDE SEQUENCE</scope>
</reference>
<organism evidence="1 2">
    <name type="scientific">Argiope bruennichi</name>
    <name type="common">Wasp spider</name>
    <name type="synonym">Aranea bruennichi</name>
    <dbReference type="NCBI Taxonomy" id="94029"/>
    <lineage>
        <taxon>Eukaryota</taxon>
        <taxon>Metazoa</taxon>
        <taxon>Ecdysozoa</taxon>
        <taxon>Arthropoda</taxon>
        <taxon>Chelicerata</taxon>
        <taxon>Arachnida</taxon>
        <taxon>Araneae</taxon>
        <taxon>Araneomorphae</taxon>
        <taxon>Entelegynae</taxon>
        <taxon>Araneoidea</taxon>
        <taxon>Araneidae</taxon>
        <taxon>Argiope</taxon>
    </lineage>
</organism>
<dbReference type="EMBL" id="JABXBU010002231">
    <property type="protein sequence ID" value="KAF8765185.1"/>
    <property type="molecule type" value="Genomic_DNA"/>
</dbReference>
<gene>
    <name evidence="1" type="ORF">HNY73_023173</name>
</gene>